<proteinExistence type="predicted"/>
<dbReference type="AlphaFoldDB" id="A0A914E443"/>
<evidence type="ECO:0000313" key="3">
    <source>
        <dbReference type="Proteomes" id="UP000887540"/>
    </source>
</evidence>
<dbReference type="SUPFAM" id="SSF57362">
    <property type="entry name" value="BPTI-like"/>
    <property type="match status" value="1"/>
</dbReference>
<dbReference type="WBParaSite" id="ACRNAN_scaffold5642.g24205.t1">
    <property type="protein sequence ID" value="ACRNAN_scaffold5642.g24205.t1"/>
    <property type="gene ID" value="ACRNAN_scaffold5642.g24205"/>
</dbReference>
<evidence type="ECO:0000259" key="2">
    <source>
        <dbReference type="PROSITE" id="PS50279"/>
    </source>
</evidence>
<dbReference type="Gene3D" id="4.10.410.10">
    <property type="entry name" value="Pancreatic trypsin inhibitor Kunitz domain"/>
    <property type="match status" value="1"/>
</dbReference>
<dbReference type="Pfam" id="PF00014">
    <property type="entry name" value="Kunitz_BPTI"/>
    <property type="match status" value="1"/>
</dbReference>
<feature type="compositionally biased region" description="Basic and acidic residues" evidence="1">
    <location>
        <begin position="105"/>
        <end position="115"/>
    </location>
</feature>
<keyword evidence="3" id="KW-1185">Reference proteome</keyword>
<dbReference type="PROSITE" id="PS50279">
    <property type="entry name" value="BPTI_KUNITZ_2"/>
    <property type="match status" value="1"/>
</dbReference>
<evidence type="ECO:0000313" key="4">
    <source>
        <dbReference type="WBParaSite" id="ACRNAN_scaffold5642.g24205.t1"/>
    </source>
</evidence>
<dbReference type="GO" id="GO:0004867">
    <property type="term" value="F:serine-type endopeptidase inhibitor activity"/>
    <property type="evidence" value="ECO:0007669"/>
    <property type="project" value="InterPro"/>
</dbReference>
<name>A0A914E443_9BILA</name>
<reference evidence="4" key="1">
    <citation type="submission" date="2022-11" db="UniProtKB">
        <authorList>
            <consortium name="WormBaseParasite"/>
        </authorList>
    </citation>
    <scope>IDENTIFICATION</scope>
</reference>
<dbReference type="InterPro" id="IPR002223">
    <property type="entry name" value="Kunitz_BPTI"/>
</dbReference>
<dbReference type="SMART" id="SM00131">
    <property type="entry name" value="KU"/>
    <property type="match status" value="1"/>
</dbReference>
<feature type="domain" description="BPTI/Kunitz inhibitor" evidence="2">
    <location>
        <begin position="27"/>
        <end position="83"/>
    </location>
</feature>
<dbReference type="Proteomes" id="UP000887540">
    <property type="component" value="Unplaced"/>
</dbReference>
<accession>A0A914E443</accession>
<evidence type="ECO:0000256" key="1">
    <source>
        <dbReference type="SAM" id="MobiDB-lite"/>
    </source>
</evidence>
<organism evidence="3 4">
    <name type="scientific">Acrobeloides nanus</name>
    <dbReference type="NCBI Taxonomy" id="290746"/>
    <lineage>
        <taxon>Eukaryota</taxon>
        <taxon>Metazoa</taxon>
        <taxon>Ecdysozoa</taxon>
        <taxon>Nematoda</taxon>
        <taxon>Chromadorea</taxon>
        <taxon>Rhabditida</taxon>
        <taxon>Tylenchina</taxon>
        <taxon>Cephalobomorpha</taxon>
        <taxon>Cephaloboidea</taxon>
        <taxon>Cephalobidae</taxon>
        <taxon>Acrobeloides</taxon>
    </lineage>
</organism>
<feature type="region of interest" description="Disordered" evidence="1">
    <location>
        <begin position="105"/>
        <end position="144"/>
    </location>
</feature>
<feature type="compositionally biased region" description="Basic and acidic residues" evidence="1">
    <location>
        <begin position="135"/>
        <end position="144"/>
    </location>
</feature>
<sequence length="144" mass="16842">MLEILAFPTTENYELTSTIEYKTLKPCIDQFDEKYRNECNGGQWKQHYYYDRSLRTCIAFWYDGCSGTSQNIFQDDITCIDTCEKLANEIDLAYRQYLRKKFQEEAKNNKSDSKSSENTGVGFDWNLDQDAGSASDREEFARNP</sequence>
<protein>
    <submittedName>
        <fullName evidence="4">BPTI/Kunitz inhibitor domain-containing protein</fullName>
    </submittedName>
</protein>
<dbReference type="InterPro" id="IPR036880">
    <property type="entry name" value="Kunitz_BPTI_sf"/>
</dbReference>